<comment type="caution">
    <text evidence="1">The sequence shown here is derived from an EMBL/GenBank/DDBJ whole genome shotgun (WGS) entry which is preliminary data.</text>
</comment>
<dbReference type="AlphaFoldDB" id="A0A8K0WQU7"/>
<evidence type="ECO:0000313" key="1">
    <source>
        <dbReference type="EMBL" id="KAH7313474.1"/>
    </source>
</evidence>
<proteinExistence type="predicted"/>
<gene>
    <name evidence="1" type="ORF">B0I35DRAFT_273881</name>
</gene>
<protein>
    <submittedName>
        <fullName evidence="1">Uncharacterized protein</fullName>
    </submittedName>
</protein>
<accession>A0A8K0WQU7</accession>
<dbReference type="EMBL" id="JAGPNK010000009">
    <property type="protein sequence ID" value="KAH7313474.1"/>
    <property type="molecule type" value="Genomic_DNA"/>
</dbReference>
<sequence>MGQLAAPVQAASVLAGALEGGVLEDKVERWPGPEQNAATAVQKHTGSATMTTGVHLTRDMVSSRKLPKSVSSSAAAMGVSCKDTPLLSKVAMVEIEHVEDVSWEKLLAQDKNKGFCRSRRLRALTSVSTFRPASSWPRRARSSLRAVRRWLSTCWGHGDNRPRREERERLLERMAAVMRGSRAETIPKILIEDTTEDTPTHDHGWPAKSPAITTTIVQHWPPEEKQLFQIPLGTIQITDDWAN</sequence>
<name>A0A8K0WQU7_9HYPO</name>
<evidence type="ECO:0000313" key="2">
    <source>
        <dbReference type="Proteomes" id="UP000813444"/>
    </source>
</evidence>
<organism evidence="1 2">
    <name type="scientific">Stachybotrys elegans</name>
    <dbReference type="NCBI Taxonomy" id="80388"/>
    <lineage>
        <taxon>Eukaryota</taxon>
        <taxon>Fungi</taxon>
        <taxon>Dikarya</taxon>
        <taxon>Ascomycota</taxon>
        <taxon>Pezizomycotina</taxon>
        <taxon>Sordariomycetes</taxon>
        <taxon>Hypocreomycetidae</taxon>
        <taxon>Hypocreales</taxon>
        <taxon>Stachybotryaceae</taxon>
        <taxon>Stachybotrys</taxon>
    </lineage>
</organism>
<reference evidence="1" key="1">
    <citation type="journal article" date="2021" name="Nat. Commun.">
        <title>Genetic determinants of endophytism in the Arabidopsis root mycobiome.</title>
        <authorList>
            <person name="Mesny F."/>
            <person name="Miyauchi S."/>
            <person name="Thiergart T."/>
            <person name="Pickel B."/>
            <person name="Atanasova L."/>
            <person name="Karlsson M."/>
            <person name="Huettel B."/>
            <person name="Barry K.W."/>
            <person name="Haridas S."/>
            <person name="Chen C."/>
            <person name="Bauer D."/>
            <person name="Andreopoulos W."/>
            <person name="Pangilinan J."/>
            <person name="LaButti K."/>
            <person name="Riley R."/>
            <person name="Lipzen A."/>
            <person name="Clum A."/>
            <person name="Drula E."/>
            <person name="Henrissat B."/>
            <person name="Kohler A."/>
            <person name="Grigoriev I.V."/>
            <person name="Martin F.M."/>
            <person name="Hacquard S."/>
        </authorList>
    </citation>
    <scope>NUCLEOTIDE SEQUENCE</scope>
    <source>
        <strain evidence="1">MPI-CAGE-CH-0235</strain>
    </source>
</reference>
<keyword evidence="2" id="KW-1185">Reference proteome</keyword>
<dbReference type="Proteomes" id="UP000813444">
    <property type="component" value="Unassembled WGS sequence"/>
</dbReference>